<evidence type="ECO:0000256" key="2">
    <source>
        <dbReference type="SAM" id="MobiDB-lite"/>
    </source>
</evidence>
<protein>
    <submittedName>
        <fullName evidence="4">Glycosyltransferase family 4 protein</fullName>
    </submittedName>
</protein>
<dbReference type="Gene3D" id="3.40.50.2000">
    <property type="entry name" value="Glycogen Phosphorylase B"/>
    <property type="match status" value="2"/>
</dbReference>
<keyword evidence="1 4" id="KW-0808">Transferase</keyword>
<gene>
    <name evidence="4" type="ORF">FAS41_30205</name>
</gene>
<dbReference type="OrthoDB" id="9764577at2"/>
<feature type="region of interest" description="Disordered" evidence="2">
    <location>
        <begin position="665"/>
        <end position="686"/>
    </location>
</feature>
<evidence type="ECO:0000313" key="5">
    <source>
        <dbReference type="Proteomes" id="UP000306635"/>
    </source>
</evidence>
<sequence>MESIRNNQDRTLNTNSIWLDITTSMQWPGGVVGIVRAELEVAAALNRQFPELRFSMFSNGSFVEIDKSELLWLHGDQNVAEKYLETRNKKGQQLAKLEAAEQNSKVDNYLSSLTTETPSRSLRLERAMLLGASALPYRFQPTGLALSWLPRKALGAAISSKRWLRTALPGAPVQPAAATPELQTQPLSYPYKSGDLVVALGWLDSGKERYYTQVKEREPGVALAYMCYDTILLGESTHHLYRPQEEESFRTYFKWISENCDFILYGGRSPQRDGEYYQKKFGWPTPPSIAIPYGGTDLTKKTGNSDDQQLLRDIGVEGPFVLTVGTVEVRKNHDTLYKAYVSLIERGAKNLPTMVFAGKPGWRTGDLIDTIKRDPRVAGKLLVLSPSDAELDALYRNCLFTMLPSFYEGWSLPMPEGLSYGKLCLASDVEPLREIGGEFPDYIHPLDVMGWADRIEFYSNNPDALRKREDNIRDNWHGTSWEKCGSDVLEAIRSFAAIAQTRRKTGHLWVDLTLSYAVWRGGVTGIIRSELILAHHLEKLVPGVRFFAFHDGRYFEIPRDRLIWLFDSADVNTAYGHFQKFWGEKEATGEGHRIPIFGHFNGQSSPAPVLQPHIPALAHIASPALSSRARLKIAAAYIVSILPRALRDIAITYAKRSGNIPAHALTDEEYKRNQQASPHQGDIRADLQPLLDGPAQKLPFGREDMVFSAGINWDPKPLAEIIKAKRQSPFHFAQIIYDLTPLNTPHLHAKEAYDWYQKFFYLAGLASDKIIYGGETAMIDGQKWQKDHGWAVVEGLPIKFGSDIAPHTDHSRDHELLEEMGVTGPFILSVGTLEIRKNHETLYKAYLKLLEDGVKELPQMVFVGGPGWKAQDLFEVIMRDERVKGRLLILRTTDQQLDVLYRHCQFTLLSSLYEGWSLTLPESLGYGKFCLTSDVPPLRETGRDLVEYIHPWDVVRWAERIAYYSSHPDELKNREQRIQKEWHTITWKECASNLIGYFQLIAQSNSEEKA</sequence>
<dbReference type="SUPFAM" id="SSF53756">
    <property type="entry name" value="UDP-Glycosyltransferase/glycogen phosphorylase"/>
    <property type="match status" value="2"/>
</dbReference>
<comment type="caution">
    <text evidence="4">The sequence shown here is derived from an EMBL/GenBank/DDBJ whole genome shotgun (WGS) entry which is preliminary data.</text>
</comment>
<organism evidence="4 5">
    <name type="scientific">Pseudomonas nicosulfuronedens</name>
    <dbReference type="NCBI Taxonomy" id="2571105"/>
    <lineage>
        <taxon>Bacteria</taxon>
        <taxon>Pseudomonadati</taxon>
        <taxon>Pseudomonadota</taxon>
        <taxon>Gammaproteobacteria</taxon>
        <taxon>Pseudomonadales</taxon>
        <taxon>Pseudomonadaceae</taxon>
        <taxon>Pseudomonas</taxon>
    </lineage>
</organism>
<dbReference type="PANTHER" id="PTHR46401">
    <property type="entry name" value="GLYCOSYLTRANSFERASE WBBK-RELATED"/>
    <property type="match status" value="1"/>
</dbReference>
<evidence type="ECO:0000313" key="4">
    <source>
        <dbReference type="EMBL" id="TLX69750.1"/>
    </source>
</evidence>
<dbReference type="AlphaFoldDB" id="A0A5R9QKH1"/>
<dbReference type="Proteomes" id="UP000306635">
    <property type="component" value="Unassembled WGS sequence"/>
</dbReference>
<dbReference type="InterPro" id="IPR001296">
    <property type="entry name" value="Glyco_trans_1"/>
</dbReference>
<dbReference type="Pfam" id="PF00534">
    <property type="entry name" value="Glycos_transf_1"/>
    <property type="match status" value="2"/>
</dbReference>
<evidence type="ECO:0000256" key="1">
    <source>
        <dbReference type="ARBA" id="ARBA00022679"/>
    </source>
</evidence>
<name>A0A5R9QKH1_9PSED</name>
<evidence type="ECO:0000259" key="3">
    <source>
        <dbReference type="Pfam" id="PF00534"/>
    </source>
</evidence>
<dbReference type="EMBL" id="SWDV01000081">
    <property type="protein sequence ID" value="TLX69750.1"/>
    <property type="molecule type" value="Genomic_DNA"/>
</dbReference>
<feature type="domain" description="Glycosyl transferase family 1" evidence="3">
    <location>
        <begin position="824"/>
        <end position="976"/>
    </location>
</feature>
<proteinExistence type="predicted"/>
<keyword evidence="5" id="KW-1185">Reference proteome</keyword>
<accession>A0A5R9QKH1</accession>
<dbReference type="PANTHER" id="PTHR46401:SF2">
    <property type="entry name" value="GLYCOSYLTRANSFERASE WBBK-RELATED"/>
    <property type="match status" value="1"/>
</dbReference>
<dbReference type="GO" id="GO:0016757">
    <property type="term" value="F:glycosyltransferase activity"/>
    <property type="evidence" value="ECO:0007669"/>
    <property type="project" value="InterPro"/>
</dbReference>
<reference evidence="4 5" key="1">
    <citation type="submission" date="2019-04" db="EMBL/GenBank/DDBJ databases">
        <authorList>
            <person name="Li M."/>
        </authorList>
    </citation>
    <scope>NUCLEOTIDE SEQUENCE [LARGE SCALE GENOMIC DNA]</scope>
    <source>
        <strain evidence="4 5">LAM1902</strain>
    </source>
</reference>
<feature type="domain" description="Glycosyl transferase family 1" evidence="3">
    <location>
        <begin position="317"/>
        <end position="471"/>
    </location>
</feature>